<dbReference type="OrthoDB" id="1453822at2"/>
<dbReference type="RefSeq" id="WP_066256724.1">
    <property type="nucleotide sequence ID" value="NZ_VSKL01000002.1"/>
</dbReference>
<gene>
    <name evidence="2" type="ORF">ES675_07450</name>
</gene>
<keyword evidence="1" id="KW-0812">Transmembrane</keyword>
<keyword evidence="1" id="KW-0472">Membrane</keyword>
<proteinExistence type="predicted"/>
<comment type="caution">
    <text evidence="2">The sequence shown here is derived from an EMBL/GenBank/DDBJ whole genome shotgun (WGS) entry which is preliminary data.</text>
</comment>
<dbReference type="Proteomes" id="UP000324358">
    <property type="component" value="Unassembled WGS sequence"/>
</dbReference>
<accession>A0A5D0QWG3</accession>
<dbReference type="EMBL" id="VSKL01000002">
    <property type="protein sequence ID" value="TYB73482.1"/>
    <property type="molecule type" value="Genomic_DNA"/>
</dbReference>
<dbReference type="AlphaFoldDB" id="A0A5D0QWG3"/>
<evidence type="ECO:0000256" key="1">
    <source>
        <dbReference type="SAM" id="Phobius"/>
    </source>
</evidence>
<feature type="transmembrane region" description="Helical" evidence="1">
    <location>
        <begin position="6"/>
        <end position="25"/>
    </location>
</feature>
<organism evidence="2 3">
    <name type="scientific">Bizionia algoritergicola</name>
    <dbReference type="NCBI Taxonomy" id="291187"/>
    <lineage>
        <taxon>Bacteria</taxon>
        <taxon>Pseudomonadati</taxon>
        <taxon>Bacteroidota</taxon>
        <taxon>Flavobacteriia</taxon>
        <taxon>Flavobacteriales</taxon>
        <taxon>Flavobacteriaceae</taxon>
        <taxon>Bizionia</taxon>
    </lineage>
</organism>
<reference evidence="2 3" key="1">
    <citation type="submission" date="2019-08" db="EMBL/GenBank/DDBJ databases">
        <title>Genomes of Antarctic Bizionia species.</title>
        <authorList>
            <person name="Bowman J.P."/>
        </authorList>
    </citation>
    <scope>NUCLEOTIDE SEQUENCE [LARGE SCALE GENOMIC DNA]</scope>
    <source>
        <strain evidence="2 3">APA-1</strain>
    </source>
</reference>
<sequence length="67" mass="7963">METLIYMVVFNFIALMIAFKTKIGLYTVSPEKQWKEAHDKFEKNLNALKKIEIDNFKMDTGHMYESE</sequence>
<name>A0A5D0QWG3_9FLAO</name>
<evidence type="ECO:0000313" key="2">
    <source>
        <dbReference type="EMBL" id="TYB73482.1"/>
    </source>
</evidence>
<protein>
    <submittedName>
        <fullName evidence="2">Uncharacterized protein</fullName>
    </submittedName>
</protein>
<keyword evidence="3" id="KW-1185">Reference proteome</keyword>
<keyword evidence="1" id="KW-1133">Transmembrane helix</keyword>
<evidence type="ECO:0000313" key="3">
    <source>
        <dbReference type="Proteomes" id="UP000324358"/>
    </source>
</evidence>